<proteinExistence type="predicted"/>
<dbReference type="Proteomes" id="UP001153269">
    <property type="component" value="Unassembled WGS sequence"/>
</dbReference>
<gene>
    <name evidence="2" type="ORF">PLEPLA_LOCUS8071</name>
</gene>
<keyword evidence="3" id="KW-1185">Reference proteome</keyword>
<organism evidence="2 3">
    <name type="scientific">Pleuronectes platessa</name>
    <name type="common">European plaice</name>
    <dbReference type="NCBI Taxonomy" id="8262"/>
    <lineage>
        <taxon>Eukaryota</taxon>
        <taxon>Metazoa</taxon>
        <taxon>Chordata</taxon>
        <taxon>Craniata</taxon>
        <taxon>Vertebrata</taxon>
        <taxon>Euteleostomi</taxon>
        <taxon>Actinopterygii</taxon>
        <taxon>Neopterygii</taxon>
        <taxon>Teleostei</taxon>
        <taxon>Neoteleostei</taxon>
        <taxon>Acanthomorphata</taxon>
        <taxon>Carangaria</taxon>
        <taxon>Pleuronectiformes</taxon>
        <taxon>Pleuronectoidei</taxon>
        <taxon>Pleuronectidae</taxon>
        <taxon>Pleuronectes</taxon>
    </lineage>
</organism>
<sequence length="122" mass="14135">MDAAFEGYVDCRGQTEMRRMMTPLRPAVCVRVCVWEALMGPQWVVLHENVRAEASRQQQQRNEQEEMEVEKLQRGSVGDSSALLLRIHLYICQLCLWPANLGNNNLTLQFRLLRTESSFPKL</sequence>
<keyword evidence="1" id="KW-0175">Coiled coil</keyword>
<comment type="caution">
    <text evidence="2">The sequence shown here is derived from an EMBL/GenBank/DDBJ whole genome shotgun (WGS) entry which is preliminary data.</text>
</comment>
<evidence type="ECO:0000256" key="1">
    <source>
        <dbReference type="SAM" id="Coils"/>
    </source>
</evidence>
<evidence type="ECO:0000313" key="3">
    <source>
        <dbReference type="Proteomes" id="UP001153269"/>
    </source>
</evidence>
<evidence type="ECO:0000313" key="2">
    <source>
        <dbReference type="EMBL" id="CAB1420196.1"/>
    </source>
</evidence>
<feature type="coiled-coil region" evidence="1">
    <location>
        <begin position="47"/>
        <end position="75"/>
    </location>
</feature>
<dbReference type="EMBL" id="CADEAL010000441">
    <property type="protein sequence ID" value="CAB1420196.1"/>
    <property type="molecule type" value="Genomic_DNA"/>
</dbReference>
<reference evidence="2" key="1">
    <citation type="submission" date="2020-03" db="EMBL/GenBank/DDBJ databases">
        <authorList>
            <person name="Weist P."/>
        </authorList>
    </citation>
    <scope>NUCLEOTIDE SEQUENCE</scope>
</reference>
<protein>
    <submittedName>
        <fullName evidence="2">Uncharacterized protein</fullName>
    </submittedName>
</protein>
<dbReference type="AlphaFoldDB" id="A0A9N7YC06"/>
<accession>A0A9N7YC06</accession>
<name>A0A9N7YC06_PLEPL</name>